<keyword evidence="3 9" id="KW-0813">Transport</keyword>
<evidence type="ECO:0000256" key="6">
    <source>
        <dbReference type="ARBA" id="ARBA00022989"/>
    </source>
</evidence>
<dbReference type="EMBL" id="MEWA01000018">
    <property type="protein sequence ID" value="OGC69737.1"/>
    <property type="molecule type" value="Genomic_DNA"/>
</dbReference>
<evidence type="ECO:0000313" key="10">
    <source>
        <dbReference type="EMBL" id="OGC69737.1"/>
    </source>
</evidence>
<evidence type="ECO:0000256" key="4">
    <source>
        <dbReference type="ARBA" id="ARBA00022692"/>
    </source>
</evidence>
<evidence type="ECO:0000256" key="8">
    <source>
        <dbReference type="ARBA" id="ARBA00023136"/>
    </source>
</evidence>
<feature type="transmembrane region" description="Helical" evidence="9">
    <location>
        <begin position="6"/>
        <end position="24"/>
    </location>
</feature>
<protein>
    <recommendedName>
        <fullName evidence="9">Protein-export membrane protein SecG</fullName>
    </recommendedName>
</protein>
<organism evidence="10 11">
    <name type="scientific">candidate division WWE3 bacterium RIFOXYC1_FULL_39_7</name>
    <dbReference type="NCBI Taxonomy" id="1802643"/>
    <lineage>
        <taxon>Bacteria</taxon>
        <taxon>Katanobacteria</taxon>
    </lineage>
</organism>
<dbReference type="AlphaFoldDB" id="A0A1F4WJY8"/>
<evidence type="ECO:0000256" key="9">
    <source>
        <dbReference type="RuleBase" id="RU365087"/>
    </source>
</evidence>
<keyword evidence="4 9" id="KW-0812">Transmembrane</keyword>
<dbReference type="NCBIfam" id="TIGR00810">
    <property type="entry name" value="secG"/>
    <property type="match status" value="1"/>
</dbReference>
<comment type="subcellular location">
    <subcellularLocation>
        <location evidence="9">Cell membrane</location>
        <topology evidence="9">Multi-pass membrane protein</topology>
    </subcellularLocation>
    <subcellularLocation>
        <location evidence="1">Membrane</location>
        <topology evidence="1">Multi-pass membrane protein</topology>
    </subcellularLocation>
</comment>
<comment type="function">
    <text evidence="9">Involved in protein export. Participates in an early event of protein translocation.</text>
</comment>
<keyword evidence="7 9" id="KW-0811">Translocation</keyword>
<name>A0A1F4WJY8_UNCKA</name>
<keyword evidence="6 9" id="KW-1133">Transmembrane helix</keyword>
<gene>
    <name evidence="10" type="ORF">A2415_04635</name>
</gene>
<dbReference type="GO" id="GO:0009306">
    <property type="term" value="P:protein secretion"/>
    <property type="evidence" value="ECO:0007669"/>
    <property type="project" value="UniProtKB-UniRule"/>
</dbReference>
<dbReference type="Pfam" id="PF03840">
    <property type="entry name" value="SecG"/>
    <property type="match status" value="1"/>
</dbReference>
<evidence type="ECO:0000256" key="2">
    <source>
        <dbReference type="ARBA" id="ARBA00008445"/>
    </source>
</evidence>
<proteinExistence type="inferred from homology"/>
<evidence type="ECO:0000256" key="1">
    <source>
        <dbReference type="ARBA" id="ARBA00004141"/>
    </source>
</evidence>
<keyword evidence="8 9" id="KW-0472">Membrane</keyword>
<evidence type="ECO:0000313" key="11">
    <source>
        <dbReference type="Proteomes" id="UP000179113"/>
    </source>
</evidence>
<keyword evidence="9" id="KW-1003">Cell membrane</keyword>
<dbReference type="GO" id="GO:0015450">
    <property type="term" value="F:protein-transporting ATPase activity"/>
    <property type="evidence" value="ECO:0007669"/>
    <property type="project" value="UniProtKB-UniRule"/>
</dbReference>
<accession>A0A1F4WJY8</accession>
<evidence type="ECO:0000256" key="5">
    <source>
        <dbReference type="ARBA" id="ARBA00022927"/>
    </source>
</evidence>
<sequence>MDLLLISKTTQIILTLAIVVLILIQSKGKGLAAGVGSAFTAYRSRRGVEKLVFILTIVFSALLITNSLLIVILS</sequence>
<keyword evidence="5 9" id="KW-0653">Protein transport</keyword>
<comment type="caution">
    <text evidence="10">The sequence shown here is derived from an EMBL/GenBank/DDBJ whole genome shotgun (WGS) entry which is preliminary data.</text>
</comment>
<dbReference type="GO" id="GO:0005886">
    <property type="term" value="C:plasma membrane"/>
    <property type="evidence" value="ECO:0007669"/>
    <property type="project" value="UniProtKB-SubCell"/>
</dbReference>
<dbReference type="Proteomes" id="UP000179113">
    <property type="component" value="Unassembled WGS sequence"/>
</dbReference>
<feature type="transmembrane region" description="Helical" evidence="9">
    <location>
        <begin position="51"/>
        <end position="73"/>
    </location>
</feature>
<evidence type="ECO:0000256" key="3">
    <source>
        <dbReference type="ARBA" id="ARBA00022448"/>
    </source>
</evidence>
<reference evidence="10 11" key="1">
    <citation type="journal article" date="2016" name="Nat. Commun.">
        <title>Thousands of microbial genomes shed light on interconnected biogeochemical processes in an aquifer system.</title>
        <authorList>
            <person name="Anantharaman K."/>
            <person name="Brown C.T."/>
            <person name="Hug L.A."/>
            <person name="Sharon I."/>
            <person name="Castelle C.J."/>
            <person name="Probst A.J."/>
            <person name="Thomas B.C."/>
            <person name="Singh A."/>
            <person name="Wilkins M.J."/>
            <person name="Karaoz U."/>
            <person name="Brodie E.L."/>
            <person name="Williams K.H."/>
            <person name="Hubbard S.S."/>
            <person name="Banfield J.F."/>
        </authorList>
    </citation>
    <scope>NUCLEOTIDE SEQUENCE [LARGE SCALE GENOMIC DNA]</scope>
</reference>
<comment type="similarity">
    <text evidence="2 9">Belongs to the SecG family.</text>
</comment>
<evidence type="ECO:0000256" key="7">
    <source>
        <dbReference type="ARBA" id="ARBA00023010"/>
    </source>
</evidence>
<dbReference type="InterPro" id="IPR004692">
    <property type="entry name" value="SecG"/>
</dbReference>